<dbReference type="PROSITE" id="PS50011">
    <property type="entry name" value="PROTEIN_KINASE_DOM"/>
    <property type="match status" value="1"/>
</dbReference>
<dbReference type="InterPro" id="IPR051931">
    <property type="entry name" value="PAK3-like"/>
</dbReference>
<evidence type="ECO:0000256" key="1">
    <source>
        <dbReference type="ARBA" id="ARBA00008874"/>
    </source>
</evidence>
<evidence type="ECO:0000313" key="7">
    <source>
        <dbReference type="Proteomes" id="UP001345013"/>
    </source>
</evidence>
<dbReference type="InterPro" id="IPR000719">
    <property type="entry name" value="Prot_kinase_dom"/>
</dbReference>
<accession>A0ABR0JU82</accession>
<name>A0ABR0JU82_9EURO</name>
<gene>
    <name evidence="6" type="ORF">LTR24_010333</name>
</gene>
<evidence type="ECO:0000313" key="6">
    <source>
        <dbReference type="EMBL" id="KAK5073337.1"/>
    </source>
</evidence>
<keyword evidence="3" id="KW-0067">ATP-binding</keyword>
<reference evidence="6 7" key="1">
    <citation type="submission" date="2023-08" db="EMBL/GenBank/DDBJ databases">
        <title>Black Yeasts Isolated from many extreme environments.</title>
        <authorList>
            <person name="Coleine C."/>
            <person name="Stajich J.E."/>
            <person name="Selbmann L."/>
        </authorList>
    </citation>
    <scope>NUCLEOTIDE SEQUENCE [LARGE SCALE GENOMIC DNA]</scope>
    <source>
        <strain evidence="6 7">CCFEE 5885</strain>
    </source>
</reference>
<dbReference type="InterPro" id="IPR011009">
    <property type="entry name" value="Kinase-like_dom_sf"/>
</dbReference>
<dbReference type="PANTHER" id="PTHR45832:SF22">
    <property type="entry name" value="SERINE_THREONINE-PROTEIN KINASE SAMKA-RELATED"/>
    <property type="match status" value="1"/>
</dbReference>
<evidence type="ECO:0000256" key="3">
    <source>
        <dbReference type="ARBA" id="ARBA00022840"/>
    </source>
</evidence>
<dbReference type="SUPFAM" id="SSF56112">
    <property type="entry name" value="Protein kinase-like (PK-like)"/>
    <property type="match status" value="1"/>
</dbReference>
<feature type="compositionally biased region" description="Basic and acidic residues" evidence="4">
    <location>
        <begin position="25"/>
        <end position="37"/>
    </location>
</feature>
<dbReference type="Gene3D" id="1.10.510.10">
    <property type="entry name" value="Transferase(Phosphotransferase) domain 1"/>
    <property type="match status" value="1"/>
</dbReference>
<evidence type="ECO:0000256" key="4">
    <source>
        <dbReference type="SAM" id="MobiDB-lite"/>
    </source>
</evidence>
<keyword evidence="7" id="KW-1185">Reference proteome</keyword>
<dbReference type="EMBL" id="JAVRRG010000309">
    <property type="protein sequence ID" value="KAK5073337.1"/>
    <property type="molecule type" value="Genomic_DNA"/>
</dbReference>
<dbReference type="Proteomes" id="UP001345013">
    <property type="component" value="Unassembled WGS sequence"/>
</dbReference>
<feature type="compositionally biased region" description="Basic and acidic residues" evidence="4">
    <location>
        <begin position="52"/>
        <end position="67"/>
    </location>
</feature>
<evidence type="ECO:0000256" key="2">
    <source>
        <dbReference type="ARBA" id="ARBA00022741"/>
    </source>
</evidence>
<comment type="caution">
    <text evidence="6">The sequence shown here is derived from an EMBL/GenBank/DDBJ whole genome shotgun (WGS) entry which is preliminary data.</text>
</comment>
<dbReference type="PANTHER" id="PTHR45832">
    <property type="entry name" value="SERINE/THREONINE-PROTEIN KINASE SAMKA-RELATED-RELATED"/>
    <property type="match status" value="1"/>
</dbReference>
<feature type="region of interest" description="Disordered" evidence="4">
    <location>
        <begin position="23"/>
        <end position="67"/>
    </location>
</feature>
<keyword evidence="2" id="KW-0547">Nucleotide-binding</keyword>
<organism evidence="6 7">
    <name type="scientific">Lithohypha guttulata</name>
    <dbReference type="NCBI Taxonomy" id="1690604"/>
    <lineage>
        <taxon>Eukaryota</taxon>
        <taxon>Fungi</taxon>
        <taxon>Dikarya</taxon>
        <taxon>Ascomycota</taxon>
        <taxon>Pezizomycotina</taxon>
        <taxon>Eurotiomycetes</taxon>
        <taxon>Chaetothyriomycetidae</taxon>
        <taxon>Chaetothyriales</taxon>
        <taxon>Trichomeriaceae</taxon>
        <taxon>Lithohypha</taxon>
    </lineage>
</organism>
<sequence>MASNDANRSTKIFIGGFGDYRKKRIDGENDRHSKSDDVMLATRQSPGASTPAHEDYLTRQQDSDPVRRRQAWSTAISVPSTTNLDHLHTPQHKNLWRKYRPLLHVKQGSGVTMAELKQPDGRLYAIKTVSTADKERHLQAIQQISLHRDVGIDRVWETFDWHDKLFVVTTYTKWCVVELIISKKYPAERQLAYIAQKVISSLAFLEERDLVHGSLDATSILIQPSGEVILGEVVLHHF</sequence>
<feature type="domain" description="Protein kinase" evidence="5">
    <location>
        <begin position="99"/>
        <end position="238"/>
    </location>
</feature>
<evidence type="ECO:0000259" key="5">
    <source>
        <dbReference type="PROSITE" id="PS50011"/>
    </source>
</evidence>
<comment type="similarity">
    <text evidence="1">Belongs to the protein kinase superfamily. STE Ser/Thr protein kinase family. STE20 subfamily.</text>
</comment>
<protein>
    <recommendedName>
        <fullName evidence="5">Protein kinase domain-containing protein</fullName>
    </recommendedName>
</protein>
<proteinExistence type="inferred from homology"/>